<dbReference type="EMBL" id="QMDV01000004">
    <property type="protein sequence ID" value="RAU81976.1"/>
    <property type="molecule type" value="Genomic_DNA"/>
</dbReference>
<dbReference type="InterPro" id="IPR010093">
    <property type="entry name" value="SinI_DNA-bd"/>
</dbReference>
<dbReference type="RefSeq" id="WP_112306654.1">
    <property type="nucleotide sequence ID" value="NZ_QMDV01000004.1"/>
</dbReference>
<keyword evidence="2" id="KW-0238">DNA-binding</keyword>
<protein>
    <submittedName>
        <fullName evidence="2">DNA-binding protein</fullName>
    </submittedName>
</protein>
<keyword evidence="3" id="KW-1185">Reference proteome</keyword>
<evidence type="ECO:0000259" key="1">
    <source>
        <dbReference type="Pfam" id="PF12728"/>
    </source>
</evidence>
<name>A0A364RCU9_9BACT</name>
<gene>
    <name evidence="2" type="ORF">DP923_14955</name>
</gene>
<evidence type="ECO:0000313" key="3">
    <source>
        <dbReference type="Proteomes" id="UP000251692"/>
    </source>
</evidence>
<proteinExistence type="predicted"/>
<dbReference type="GO" id="GO:0003677">
    <property type="term" value="F:DNA binding"/>
    <property type="evidence" value="ECO:0007669"/>
    <property type="project" value="UniProtKB-KW"/>
</dbReference>
<dbReference type="Proteomes" id="UP000251692">
    <property type="component" value="Unassembled WGS sequence"/>
</dbReference>
<feature type="domain" description="Helix-turn-helix" evidence="1">
    <location>
        <begin position="37"/>
        <end position="86"/>
    </location>
</feature>
<sequence>MVILQLTGEELSNLMLNAVRTALSNTPPSSPPATDEFLTVQEAAKFLHLAVPTVYSMVQRKEFAASKRGGRLYFFKSDLIAYLKGGRKKSNNEIQAEAARYIGKKRKGGNNA</sequence>
<dbReference type="NCBIfam" id="TIGR01764">
    <property type="entry name" value="excise"/>
    <property type="match status" value="1"/>
</dbReference>
<dbReference type="OrthoDB" id="597977at2"/>
<accession>A0A364RCU9</accession>
<dbReference type="Pfam" id="PF12728">
    <property type="entry name" value="HTH_17"/>
    <property type="match status" value="1"/>
</dbReference>
<dbReference type="InterPro" id="IPR041657">
    <property type="entry name" value="HTH_17"/>
</dbReference>
<reference evidence="2 3" key="1">
    <citation type="submission" date="2018-06" db="EMBL/GenBank/DDBJ databases">
        <authorList>
            <person name="Liu Z.-W."/>
        </authorList>
    </citation>
    <scope>NUCLEOTIDE SEQUENCE [LARGE SCALE GENOMIC DNA]</scope>
    <source>
        <strain evidence="2 3">2b14</strain>
    </source>
</reference>
<organism evidence="2 3">
    <name type="scientific">Pontibacter arcticus</name>
    <dbReference type="NCBI Taxonomy" id="2080288"/>
    <lineage>
        <taxon>Bacteria</taxon>
        <taxon>Pseudomonadati</taxon>
        <taxon>Bacteroidota</taxon>
        <taxon>Cytophagia</taxon>
        <taxon>Cytophagales</taxon>
        <taxon>Hymenobacteraceae</taxon>
        <taxon>Pontibacter</taxon>
    </lineage>
</organism>
<dbReference type="SUPFAM" id="SSF46955">
    <property type="entry name" value="Putative DNA-binding domain"/>
    <property type="match status" value="1"/>
</dbReference>
<dbReference type="AlphaFoldDB" id="A0A364RCU9"/>
<evidence type="ECO:0000313" key="2">
    <source>
        <dbReference type="EMBL" id="RAU81976.1"/>
    </source>
</evidence>
<reference evidence="2 3" key="2">
    <citation type="submission" date="2018-07" db="EMBL/GenBank/DDBJ databases">
        <title>Pontibacter sp. 2b14 genomic sequence and assembly.</title>
        <authorList>
            <person name="Du Z.-J."/>
        </authorList>
    </citation>
    <scope>NUCLEOTIDE SEQUENCE [LARGE SCALE GENOMIC DNA]</scope>
    <source>
        <strain evidence="2 3">2b14</strain>
    </source>
</reference>
<dbReference type="InterPro" id="IPR009061">
    <property type="entry name" value="DNA-bd_dom_put_sf"/>
</dbReference>
<comment type="caution">
    <text evidence="2">The sequence shown here is derived from an EMBL/GenBank/DDBJ whole genome shotgun (WGS) entry which is preliminary data.</text>
</comment>